<accession>A0ABY5V1I4</accession>
<dbReference type="PANTHER" id="PTHR43465:SF2">
    <property type="entry name" value="DUF1680 DOMAIN PROTEIN (AFU_ORTHOLOGUE AFUA_1G08910)"/>
    <property type="match status" value="1"/>
</dbReference>
<dbReference type="GeneID" id="82891027"/>
<dbReference type="InterPro" id="IPR049174">
    <property type="entry name" value="Beta-AFase-like"/>
</dbReference>
<sequence>MTPKPFFRSAGPLATARRILFAGVSLLCVVPAFSQKVHDAIRPLPAGAVRLDGFFENDIRNSIDHWNKGVVPYAAMVDFFRNGRSQFALGEMWGKAVRSGCMFYRYTADPELKEILSQTVKDLLSTVRPNGSISCVPPEKQPDGPGGDLWERKYVLLGLDRYYDLVEADPAVLRAMTDQADCIIEQVGEPPKVPITSLGWSPNHIESSTLLEPFMRLYNRTGEKRYLDFARYIVSTGGSEGYDIFRQAYDNVPPHEMGGPYPKAYEMMSMFEGAVEYYRVTGDEYVRRSFMNLYDNIRRNEITIVGNGGGDQPYHPAVMGEGWDHTAVEQTNPDITRMMETCVGVTWMKFCSQILRLTGDPSAVDEIEKYIYNGLLGAMKPSGDGFSYVNLFNGEKVTNYGWGTTFGSLPVTCCNLNGPMGLAYIPFVAVMESDRGPVVNLYNAARAELSTPQGDSLSLRIETDFPLSDRVLVRVDPHAASLFTLSLRIPSWSERTVVKVNGKKVRSVEPGAYLSLERTWEPGDRVELAFDMRCRLLDAPRGSNRAGDSFQALVWGPIVLARDENIDPDYDEPVRVVAGKDRVVRVKRVAPTLASTRLEFEVPTDDGPIRMTDYASVNGWEGAHICTWLPVK</sequence>
<gene>
    <name evidence="3" type="ORF">NQ491_04795</name>
</gene>
<evidence type="ECO:0000259" key="1">
    <source>
        <dbReference type="Pfam" id="PF07944"/>
    </source>
</evidence>
<keyword evidence="4" id="KW-1185">Reference proteome</keyword>
<dbReference type="RefSeq" id="WP_019246456.1">
    <property type="nucleotide sequence ID" value="NZ_CAPH01000017.1"/>
</dbReference>
<dbReference type="Proteomes" id="UP001059295">
    <property type="component" value="Chromosome"/>
</dbReference>
<evidence type="ECO:0000313" key="3">
    <source>
        <dbReference type="EMBL" id="UWN58095.1"/>
    </source>
</evidence>
<dbReference type="Pfam" id="PF20736">
    <property type="entry name" value="Glyco_hydro127M"/>
    <property type="match status" value="1"/>
</dbReference>
<feature type="domain" description="Non-reducing end beta-L-arabinofuranosidase-like GH127 middle" evidence="2">
    <location>
        <begin position="439"/>
        <end position="532"/>
    </location>
</feature>
<dbReference type="GO" id="GO:0016787">
    <property type="term" value="F:hydrolase activity"/>
    <property type="evidence" value="ECO:0007669"/>
    <property type="project" value="UniProtKB-KW"/>
</dbReference>
<dbReference type="SUPFAM" id="SSF48208">
    <property type="entry name" value="Six-hairpin glycosidases"/>
    <property type="match status" value="1"/>
</dbReference>
<dbReference type="EMBL" id="CP102294">
    <property type="protein sequence ID" value="UWN58095.1"/>
    <property type="molecule type" value="Genomic_DNA"/>
</dbReference>
<dbReference type="InterPro" id="IPR049046">
    <property type="entry name" value="Beta-AFase-like_GH127_middle"/>
</dbReference>
<dbReference type="InterPro" id="IPR012878">
    <property type="entry name" value="Beta-AFase-like_GH127_cat"/>
</dbReference>
<dbReference type="InterPro" id="IPR008928">
    <property type="entry name" value="6-hairpin_glycosidase_sf"/>
</dbReference>
<dbReference type="PANTHER" id="PTHR43465">
    <property type="entry name" value="DUF1680 DOMAIN PROTEIN (AFU_ORTHOLOGUE AFUA_1G08910)"/>
    <property type="match status" value="1"/>
</dbReference>
<evidence type="ECO:0000259" key="2">
    <source>
        <dbReference type="Pfam" id="PF20736"/>
    </source>
</evidence>
<reference evidence="3" key="1">
    <citation type="journal article" date="2022" name="Cell">
        <title>Design, construction, and in vivo augmentation of a complex gut microbiome.</title>
        <authorList>
            <person name="Cheng A.G."/>
            <person name="Ho P.Y."/>
            <person name="Aranda-Diaz A."/>
            <person name="Jain S."/>
            <person name="Yu F.B."/>
            <person name="Meng X."/>
            <person name="Wang M."/>
            <person name="Iakiviak M."/>
            <person name="Nagashima K."/>
            <person name="Zhao A."/>
            <person name="Murugkar P."/>
            <person name="Patil A."/>
            <person name="Atabakhsh K."/>
            <person name="Weakley A."/>
            <person name="Yan J."/>
            <person name="Brumbaugh A.R."/>
            <person name="Higginbottom S."/>
            <person name="Dimas A."/>
            <person name="Shiver A.L."/>
            <person name="Deutschbauer A."/>
            <person name="Neff N."/>
            <person name="Sonnenburg J.L."/>
            <person name="Huang K.C."/>
            <person name="Fischbach M.A."/>
        </authorList>
    </citation>
    <scope>NUCLEOTIDE SEQUENCE</scope>
    <source>
        <strain evidence="3">AP11</strain>
    </source>
</reference>
<evidence type="ECO:0000313" key="4">
    <source>
        <dbReference type="Proteomes" id="UP001059295"/>
    </source>
</evidence>
<keyword evidence="3" id="KW-0378">Hydrolase</keyword>
<name>A0ABY5V1I4_9BACT</name>
<protein>
    <submittedName>
        <fullName evidence="3">Glycoside hydrolase family 127 protein</fullName>
    </submittedName>
</protein>
<organism evidence="3 4">
    <name type="scientific">Alistipes ihumii AP11</name>
    <dbReference type="NCBI Taxonomy" id="1211813"/>
    <lineage>
        <taxon>Bacteria</taxon>
        <taxon>Pseudomonadati</taxon>
        <taxon>Bacteroidota</taxon>
        <taxon>Bacteroidia</taxon>
        <taxon>Bacteroidales</taxon>
        <taxon>Rikenellaceae</taxon>
        <taxon>Alistipes</taxon>
    </lineage>
</organism>
<proteinExistence type="predicted"/>
<feature type="domain" description="Non-reducing end beta-L-arabinofuranosidase-like GH127 catalytic" evidence="1">
    <location>
        <begin position="89"/>
        <end position="418"/>
    </location>
</feature>
<dbReference type="Pfam" id="PF07944">
    <property type="entry name" value="Beta-AFase-like_GH127_cat"/>
    <property type="match status" value="1"/>
</dbReference>